<proteinExistence type="predicted"/>
<evidence type="ECO:0000313" key="3">
    <source>
        <dbReference type="EMBL" id="AXI75158.1"/>
    </source>
</evidence>
<reference evidence="3 5" key="1">
    <citation type="submission" date="2018-07" db="EMBL/GenBank/DDBJ databases">
        <title>Complete genome sequence of soil actinomycete Streptomyces cavourensis tj430.</title>
        <authorList>
            <person name="Wang P."/>
            <person name="Huang Y."/>
        </authorList>
    </citation>
    <scope>NUCLEOTIDE SEQUENCE [LARGE SCALE GENOMIC DNA]</scope>
    <source>
        <strain evidence="3 5">TJ430</strain>
    </source>
</reference>
<keyword evidence="6" id="KW-1185">Reference proteome</keyword>
<keyword evidence="2" id="KW-0812">Transmembrane</keyword>
<feature type="transmembrane region" description="Helical" evidence="2">
    <location>
        <begin position="41"/>
        <end position="57"/>
    </location>
</feature>
<name>A0AAD0VHM0_9ACTN</name>
<dbReference type="InterPro" id="IPR021401">
    <property type="entry name" value="DUF3040"/>
</dbReference>
<organism evidence="3 5">
    <name type="scientific">Streptomyces cavourensis</name>
    <dbReference type="NCBI Taxonomy" id="67258"/>
    <lineage>
        <taxon>Bacteria</taxon>
        <taxon>Bacillati</taxon>
        <taxon>Actinomycetota</taxon>
        <taxon>Actinomycetes</taxon>
        <taxon>Kitasatosporales</taxon>
        <taxon>Streptomycetaceae</taxon>
        <taxon>Streptomyces</taxon>
    </lineage>
</organism>
<evidence type="ECO:0000313" key="5">
    <source>
        <dbReference type="Proteomes" id="UP000253779"/>
    </source>
</evidence>
<keyword evidence="2" id="KW-1133">Transmembrane helix</keyword>
<evidence type="ECO:0000256" key="2">
    <source>
        <dbReference type="SAM" id="Phobius"/>
    </source>
</evidence>
<evidence type="ECO:0000313" key="4">
    <source>
        <dbReference type="EMBL" id="UTR79533.1"/>
    </source>
</evidence>
<gene>
    <name evidence="3" type="ORF">DTW94_30545</name>
    <name evidence="4" type="ORF">NLU04_14215</name>
</gene>
<dbReference type="EMBL" id="CP030930">
    <property type="protein sequence ID" value="AXI75158.1"/>
    <property type="molecule type" value="Genomic_DNA"/>
</dbReference>
<evidence type="ECO:0000256" key="1">
    <source>
        <dbReference type="SAM" id="MobiDB-lite"/>
    </source>
</evidence>
<keyword evidence="2" id="KW-0472">Membrane</keyword>
<dbReference type="RefSeq" id="WP_019762120.1">
    <property type="nucleotide sequence ID" value="NZ_BMSP01000002.1"/>
</dbReference>
<dbReference type="Proteomes" id="UP001058236">
    <property type="component" value="Chromosome"/>
</dbReference>
<feature type="region of interest" description="Disordered" evidence="1">
    <location>
        <begin position="81"/>
        <end position="101"/>
    </location>
</feature>
<dbReference type="GeneID" id="97336772"/>
<dbReference type="Pfam" id="PF11239">
    <property type="entry name" value="DUF3040"/>
    <property type="match status" value="1"/>
</dbReference>
<dbReference type="KEGG" id="scav:CVT27_30390"/>
<reference evidence="4" key="2">
    <citation type="submission" date="2022-07" db="EMBL/GenBank/DDBJ databases">
        <title>Genomic of Streptomyces cavourensis F2.</title>
        <authorList>
            <person name="Hu S."/>
            <person name="Liang W."/>
        </authorList>
    </citation>
    <scope>NUCLEOTIDE SEQUENCE</scope>
    <source>
        <strain evidence="4">F2</strain>
    </source>
</reference>
<accession>A0AAD0VHM0</accession>
<protein>
    <submittedName>
        <fullName evidence="3">DUF3040 domain-containing protein</fullName>
    </submittedName>
</protein>
<dbReference type="AlphaFoldDB" id="A0AAD0VHM0"/>
<evidence type="ECO:0000313" key="6">
    <source>
        <dbReference type="Proteomes" id="UP001058236"/>
    </source>
</evidence>
<sequence length="101" mass="11003">MPTYDEKLRALEEQLHRDDPGFAAAMADGTPRSPREYRRRNAWLCMVFGLTALGIGIGIGHGLLIATGLVVSGAAAHLFDPQRGRRHGKNIPETPGNPRTD</sequence>
<dbReference type="Proteomes" id="UP000253779">
    <property type="component" value="Chromosome"/>
</dbReference>
<dbReference type="EMBL" id="CP101397">
    <property type="protein sequence ID" value="UTR79533.1"/>
    <property type="molecule type" value="Genomic_DNA"/>
</dbReference>